<dbReference type="EMBL" id="FOKG01000001">
    <property type="protein sequence ID" value="SFA77890.1"/>
    <property type="molecule type" value="Genomic_DNA"/>
</dbReference>
<evidence type="ECO:0000256" key="3">
    <source>
        <dbReference type="ARBA" id="ARBA00022448"/>
    </source>
</evidence>
<keyword evidence="5 8" id="KW-0812">Transmembrane</keyword>
<comment type="similarity">
    <text evidence="2 8">Belongs to the 4-toluene sulfonate uptake permease (TSUP) (TC 2.A.102) family.</text>
</comment>
<evidence type="ECO:0000256" key="7">
    <source>
        <dbReference type="ARBA" id="ARBA00023136"/>
    </source>
</evidence>
<keyword evidence="3" id="KW-0813">Transport</keyword>
<keyword evidence="6 8" id="KW-1133">Transmembrane helix</keyword>
<protein>
    <recommendedName>
        <fullName evidence="8">Probable membrane transporter protein</fullName>
    </recommendedName>
</protein>
<feature type="transmembrane region" description="Helical" evidence="8">
    <location>
        <begin position="188"/>
        <end position="209"/>
    </location>
</feature>
<dbReference type="OrthoDB" id="5472127at2"/>
<reference evidence="10" key="1">
    <citation type="submission" date="2016-10" db="EMBL/GenBank/DDBJ databases">
        <authorList>
            <person name="Varghese N."/>
            <person name="Submissions S."/>
        </authorList>
    </citation>
    <scope>NUCLEOTIDE SEQUENCE [LARGE SCALE GENOMIC DNA]</scope>
    <source>
        <strain evidence="10">CGMCC 4.3568</strain>
    </source>
</reference>
<evidence type="ECO:0000256" key="6">
    <source>
        <dbReference type="ARBA" id="ARBA00022989"/>
    </source>
</evidence>
<proteinExistence type="inferred from homology"/>
<feature type="transmembrane region" description="Helical" evidence="8">
    <location>
        <begin position="162"/>
        <end position="181"/>
    </location>
</feature>
<sequence length="237" mass="23822">MSVTAFAIAAFAVLLGACLQGALGFGLGMLGGPILALLDPTLIPGPLLLLATALTLIVAVRERAELDLSGAKWALLGRVPGTVAGAVLVAYLPARILALVLAGVVLVGTAISAFGWVPRPTRNAVIVAGMASGAMGTATAIGGPPMALVWQDSAASSRRATMSAFFLAGCIMSVAALTVSGTITATTVVSAAQLLPFLLLGYGASLLLNRHLNQAKLRTLALTLSATGATLLALRQL</sequence>
<dbReference type="PANTHER" id="PTHR30269">
    <property type="entry name" value="TRANSMEMBRANE PROTEIN YFCA"/>
    <property type="match status" value="1"/>
</dbReference>
<gene>
    <name evidence="9" type="ORF">SAMN05216266_101373</name>
</gene>
<feature type="transmembrane region" description="Helical" evidence="8">
    <location>
        <begin position="98"/>
        <end position="117"/>
    </location>
</feature>
<evidence type="ECO:0000256" key="1">
    <source>
        <dbReference type="ARBA" id="ARBA00004651"/>
    </source>
</evidence>
<evidence type="ECO:0000313" key="9">
    <source>
        <dbReference type="EMBL" id="SFA77890.1"/>
    </source>
</evidence>
<evidence type="ECO:0000256" key="2">
    <source>
        <dbReference type="ARBA" id="ARBA00009142"/>
    </source>
</evidence>
<evidence type="ECO:0000313" key="10">
    <source>
        <dbReference type="Proteomes" id="UP000243799"/>
    </source>
</evidence>
<dbReference type="STRING" id="490629.SAMN05216266_101373"/>
<organism evidence="9 10">
    <name type="scientific">Amycolatopsis marina</name>
    <dbReference type="NCBI Taxonomy" id="490629"/>
    <lineage>
        <taxon>Bacteria</taxon>
        <taxon>Bacillati</taxon>
        <taxon>Actinomycetota</taxon>
        <taxon>Actinomycetes</taxon>
        <taxon>Pseudonocardiales</taxon>
        <taxon>Pseudonocardiaceae</taxon>
        <taxon>Amycolatopsis</taxon>
    </lineage>
</organism>
<comment type="subcellular location">
    <subcellularLocation>
        <location evidence="1 8">Cell membrane</location>
        <topology evidence="1 8">Multi-pass membrane protein</topology>
    </subcellularLocation>
</comment>
<name>A0A1I0VPS9_9PSEU</name>
<feature type="transmembrane region" description="Helical" evidence="8">
    <location>
        <begin position="40"/>
        <end position="61"/>
    </location>
</feature>
<accession>A0A1I0VPS9</accession>
<dbReference type="Pfam" id="PF01925">
    <property type="entry name" value="TauE"/>
    <property type="match status" value="1"/>
</dbReference>
<keyword evidence="4 8" id="KW-1003">Cell membrane</keyword>
<dbReference type="PANTHER" id="PTHR30269:SF37">
    <property type="entry name" value="MEMBRANE TRANSPORTER PROTEIN"/>
    <property type="match status" value="1"/>
</dbReference>
<dbReference type="AlphaFoldDB" id="A0A1I0VPS9"/>
<dbReference type="InterPro" id="IPR052017">
    <property type="entry name" value="TSUP"/>
</dbReference>
<dbReference type="GO" id="GO:0005886">
    <property type="term" value="C:plasma membrane"/>
    <property type="evidence" value="ECO:0007669"/>
    <property type="project" value="UniProtKB-SubCell"/>
</dbReference>
<dbReference type="RefSeq" id="WP_091668442.1">
    <property type="nucleotide sequence ID" value="NZ_FOKG01000001.1"/>
</dbReference>
<keyword evidence="7 8" id="KW-0472">Membrane</keyword>
<dbReference type="InterPro" id="IPR002781">
    <property type="entry name" value="TM_pro_TauE-like"/>
</dbReference>
<keyword evidence="10" id="KW-1185">Reference proteome</keyword>
<feature type="transmembrane region" description="Helical" evidence="8">
    <location>
        <begin position="124"/>
        <end position="142"/>
    </location>
</feature>
<evidence type="ECO:0000256" key="4">
    <source>
        <dbReference type="ARBA" id="ARBA00022475"/>
    </source>
</evidence>
<evidence type="ECO:0000256" key="5">
    <source>
        <dbReference type="ARBA" id="ARBA00022692"/>
    </source>
</evidence>
<evidence type="ECO:0000256" key="8">
    <source>
        <dbReference type="RuleBase" id="RU363041"/>
    </source>
</evidence>
<dbReference type="Proteomes" id="UP000243799">
    <property type="component" value="Unassembled WGS sequence"/>
</dbReference>